<protein>
    <submittedName>
        <fullName evidence="1">Uncharacterized protein</fullName>
    </submittedName>
</protein>
<reference evidence="1 2" key="1">
    <citation type="journal article" date="2018" name="Sci. Rep.">
        <title>Genomic signatures of local adaptation to the degree of environmental predictability in rotifers.</title>
        <authorList>
            <person name="Franch-Gras L."/>
            <person name="Hahn C."/>
            <person name="Garcia-Roger E.M."/>
            <person name="Carmona M.J."/>
            <person name="Serra M."/>
            <person name="Gomez A."/>
        </authorList>
    </citation>
    <scope>NUCLEOTIDE SEQUENCE [LARGE SCALE GENOMIC DNA]</scope>
    <source>
        <strain evidence="1">HYR1</strain>
    </source>
</reference>
<dbReference type="EMBL" id="REGN01009040">
    <property type="protein sequence ID" value="RNA02121.1"/>
    <property type="molecule type" value="Genomic_DNA"/>
</dbReference>
<comment type="caution">
    <text evidence="1">The sequence shown here is derived from an EMBL/GenBank/DDBJ whole genome shotgun (WGS) entry which is preliminary data.</text>
</comment>
<proteinExistence type="predicted"/>
<evidence type="ECO:0000313" key="2">
    <source>
        <dbReference type="Proteomes" id="UP000276133"/>
    </source>
</evidence>
<dbReference type="AlphaFoldDB" id="A0A3M7PTQ5"/>
<dbReference type="Proteomes" id="UP000276133">
    <property type="component" value="Unassembled WGS sequence"/>
</dbReference>
<accession>A0A3M7PTQ5</accession>
<organism evidence="1 2">
    <name type="scientific">Brachionus plicatilis</name>
    <name type="common">Marine rotifer</name>
    <name type="synonym">Brachionus muelleri</name>
    <dbReference type="NCBI Taxonomy" id="10195"/>
    <lineage>
        <taxon>Eukaryota</taxon>
        <taxon>Metazoa</taxon>
        <taxon>Spiralia</taxon>
        <taxon>Gnathifera</taxon>
        <taxon>Rotifera</taxon>
        <taxon>Eurotatoria</taxon>
        <taxon>Monogononta</taxon>
        <taxon>Pseudotrocha</taxon>
        <taxon>Ploima</taxon>
        <taxon>Brachionidae</taxon>
        <taxon>Brachionus</taxon>
    </lineage>
</organism>
<keyword evidence="2" id="KW-1185">Reference proteome</keyword>
<evidence type="ECO:0000313" key="1">
    <source>
        <dbReference type="EMBL" id="RNA02121.1"/>
    </source>
</evidence>
<name>A0A3M7PTQ5_BRAPC</name>
<sequence length="167" mass="18438">MTGISCIAVVAGLGINCCAYAQGKIRKKAAFLSLLLLAYDYRFIQMIIPSQSSTNGSHKDFQYTDFDAFSKDIEEASVHCLQLVEDDYLRGKCSCLALAKQHLFKHILAVSAQLNLADCVIPLVAKQRIGQRRGPGCPKNAKRALIKHKMGSKTLCNIYEPNAFLNL</sequence>
<gene>
    <name evidence="1" type="ORF">BpHYR1_007371</name>
</gene>